<dbReference type="PANTHER" id="PTHR22946">
    <property type="entry name" value="DIENELACTONE HYDROLASE DOMAIN-CONTAINING PROTEIN-RELATED"/>
    <property type="match status" value="1"/>
</dbReference>
<evidence type="ECO:0000259" key="3">
    <source>
        <dbReference type="Pfam" id="PF12146"/>
    </source>
</evidence>
<feature type="compositionally biased region" description="Basic and acidic residues" evidence="2">
    <location>
        <begin position="10"/>
        <end position="26"/>
    </location>
</feature>
<evidence type="ECO:0000313" key="4">
    <source>
        <dbReference type="EMBL" id="ARQ70089.1"/>
    </source>
</evidence>
<dbReference type="Proteomes" id="UP000194218">
    <property type="component" value="Chromosome"/>
</dbReference>
<evidence type="ECO:0000256" key="1">
    <source>
        <dbReference type="ARBA" id="ARBA00008645"/>
    </source>
</evidence>
<name>A0A1W7CZK5_9ACTN</name>
<dbReference type="InterPro" id="IPR050261">
    <property type="entry name" value="FrsA_esterase"/>
</dbReference>
<proteinExistence type="inferred from homology"/>
<evidence type="ECO:0000256" key="2">
    <source>
        <dbReference type="SAM" id="MobiDB-lite"/>
    </source>
</evidence>
<dbReference type="InterPro" id="IPR022742">
    <property type="entry name" value="Hydrolase_4"/>
</dbReference>
<feature type="domain" description="Serine aminopeptidase S33" evidence="3">
    <location>
        <begin position="45"/>
        <end position="178"/>
    </location>
</feature>
<feature type="region of interest" description="Disordered" evidence="2">
    <location>
        <begin position="1"/>
        <end position="26"/>
    </location>
</feature>
<reference evidence="4 5" key="1">
    <citation type="submission" date="2017-05" db="EMBL/GenBank/DDBJ databases">
        <title>Complete genome sequence of Streptomyces sp. SCSIO 03032 revealed the diverse biosynthetic pathways for its bioactive secondary metabolites.</title>
        <authorList>
            <person name="Ma L."/>
            <person name="Zhu Y."/>
            <person name="Zhang W."/>
            <person name="Zhang G."/>
            <person name="Tian X."/>
            <person name="Zhang S."/>
            <person name="Zhang C."/>
        </authorList>
    </citation>
    <scope>NUCLEOTIDE SEQUENCE [LARGE SCALE GENOMIC DNA]</scope>
    <source>
        <strain evidence="4 5">SCSIO 03032</strain>
    </source>
</reference>
<accession>A0A1W7CZK5</accession>
<dbReference type="Gene3D" id="3.40.50.1820">
    <property type="entry name" value="alpha/beta hydrolase"/>
    <property type="match status" value="1"/>
</dbReference>
<dbReference type="EMBL" id="CP021121">
    <property type="protein sequence ID" value="ARQ70089.1"/>
    <property type="molecule type" value="Genomic_DNA"/>
</dbReference>
<dbReference type="AlphaFoldDB" id="A0A1W7CZK5"/>
<comment type="similarity">
    <text evidence="1">Belongs to the AB hydrolase superfamily.</text>
</comment>
<dbReference type="SUPFAM" id="SSF53474">
    <property type="entry name" value="alpha/beta-Hydrolases"/>
    <property type="match status" value="1"/>
</dbReference>
<dbReference type="OrthoDB" id="9765647at2"/>
<gene>
    <name evidence="4" type="ORF">CAG99_15660</name>
</gene>
<sequence>MTSTTRGQPRIHELRDGSRRDLRHPERPRPVRVHVWEPERPLAAPAPLVVVSHGTGGSAGTMEWLALPLAEAGFRAVAIDHHGNNFVDGYEPEGFLFVWERPKDVTFVLDTLSLDGPLGPVGAVGFSLGGYTVAALAGARVDPVTATALLAGHVPMPAIPEFPDVLEALRKKVPAHELRAALDGAGADVSDSRVRAAFQVAPALGGLMTEESLKAVRVPVGIRWGGADTINPFPEHIAPYLNNIRTAEGRSAGQDVRHEDFLETDPGGRLTRARVAEEAVAFFLRHLGRAEHGHA</sequence>
<dbReference type="PANTHER" id="PTHR22946:SF0">
    <property type="entry name" value="DIENELACTONE HYDROLASE DOMAIN-CONTAINING PROTEIN"/>
    <property type="match status" value="1"/>
</dbReference>
<dbReference type="Pfam" id="PF12146">
    <property type="entry name" value="Hydrolase_4"/>
    <property type="match status" value="1"/>
</dbReference>
<dbReference type="KEGG" id="smao:CAG99_15660"/>
<organism evidence="4 5">
    <name type="scientific">Streptomyces marincola</name>
    <dbReference type="NCBI Taxonomy" id="2878388"/>
    <lineage>
        <taxon>Bacteria</taxon>
        <taxon>Bacillati</taxon>
        <taxon>Actinomycetota</taxon>
        <taxon>Actinomycetes</taxon>
        <taxon>Kitasatosporales</taxon>
        <taxon>Streptomycetaceae</taxon>
        <taxon>Streptomyces</taxon>
    </lineage>
</organism>
<dbReference type="RefSeq" id="WP_086159944.1">
    <property type="nucleotide sequence ID" value="NZ_CP021121.1"/>
</dbReference>
<dbReference type="InterPro" id="IPR029058">
    <property type="entry name" value="AB_hydrolase_fold"/>
</dbReference>
<keyword evidence="5" id="KW-1185">Reference proteome</keyword>
<protein>
    <recommendedName>
        <fullName evidence="3">Serine aminopeptidase S33 domain-containing protein</fullName>
    </recommendedName>
</protein>
<evidence type="ECO:0000313" key="5">
    <source>
        <dbReference type="Proteomes" id="UP000194218"/>
    </source>
</evidence>